<sequence>MDMLLIVKKWLERKDCGKWLMVIDNADDTHVFFGRPALTNTGTSNPDGNLTRYLPECAHGTILITTRNKQTGLRLAQGKGPIEIGKMDEDESSQLLRTMLNGVNVTTAELSILSSRLEHLPLALVQATTFMQENAISASDYLQLLNKSD</sequence>
<keyword evidence="2" id="KW-1185">Reference proteome</keyword>
<dbReference type="Gene3D" id="3.40.50.300">
    <property type="entry name" value="P-loop containing nucleotide triphosphate hydrolases"/>
    <property type="match status" value="1"/>
</dbReference>
<protein>
    <recommendedName>
        <fullName evidence="3">NB-ARC domain-containing protein</fullName>
    </recommendedName>
</protein>
<evidence type="ECO:0008006" key="3">
    <source>
        <dbReference type="Google" id="ProtNLM"/>
    </source>
</evidence>
<name>A0AA40AR76_9PEZI</name>
<dbReference type="AlphaFoldDB" id="A0AA40AR76"/>
<organism evidence="1 2">
    <name type="scientific">Lasiosphaeris hirsuta</name>
    <dbReference type="NCBI Taxonomy" id="260670"/>
    <lineage>
        <taxon>Eukaryota</taxon>
        <taxon>Fungi</taxon>
        <taxon>Dikarya</taxon>
        <taxon>Ascomycota</taxon>
        <taxon>Pezizomycotina</taxon>
        <taxon>Sordariomycetes</taxon>
        <taxon>Sordariomycetidae</taxon>
        <taxon>Sordariales</taxon>
        <taxon>Lasiosphaeriaceae</taxon>
        <taxon>Lasiosphaeris</taxon>
    </lineage>
</organism>
<proteinExistence type="predicted"/>
<dbReference type="EMBL" id="JAUKUA010000003">
    <property type="protein sequence ID" value="KAK0720518.1"/>
    <property type="molecule type" value="Genomic_DNA"/>
</dbReference>
<dbReference type="PANTHER" id="PTHR35205:SF1">
    <property type="entry name" value="ZU5 DOMAIN-CONTAINING PROTEIN"/>
    <property type="match status" value="1"/>
</dbReference>
<evidence type="ECO:0000313" key="1">
    <source>
        <dbReference type="EMBL" id="KAK0720518.1"/>
    </source>
</evidence>
<dbReference type="Proteomes" id="UP001172102">
    <property type="component" value="Unassembled WGS sequence"/>
</dbReference>
<comment type="caution">
    <text evidence="1">The sequence shown here is derived from an EMBL/GenBank/DDBJ whole genome shotgun (WGS) entry which is preliminary data.</text>
</comment>
<dbReference type="PANTHER" id="PTHR35205">
    <property type="entry name" value="NB-ARC AND TPR DOMAIN PROTEIN"/>
    <property type="match status" value="1"/>
</dbReference>
<gene>
    <name evidence="1" type="ORF">B0H67DRAFT_193193</name>
</gene>
<reference evidence="1" key="1">
    <citation type="submission" date="2023-06" db="EMBL/GenBank/DDBJ databases">
        <title>Genome-scale phylogeny and comparative genomics of the fungal order Sordariales.</title>
        <authorList>
            <consortium name="Lawrence Berkeley National Laboratory"/>
            <person name="Hensen N."/>
            <person name="Bonometti L."/>
            <person name="Westerberg I."/>
            <person name="Brannstrom I.O."/>
            <person name="Guillou S."/>
            <person name="Cros-Aarteil S."/>
            <person name="Calhoun S."/>
            <person name="Haridas S."/>
            <person name="Kuo A."/>
            <person name="Mondo S."/>
            <person name="Pangilinan J."/>
            <person name="Riley R."/>
            <person name="Labutti K."/>
            <person name="Andreopoulos B."/>
            <person name="Lipzen A."/>
            <person name="Chen C."/>
            <person name="Yanf M."/>
            <person name="Daum C."/>
            <person name="Ng V."/>
            <person name="Clum A."/>
            <person name="Steindorff A."/>
            <person name="Ohm R."/>
            <person name="Martin F."/>
            <person name="Silar P."/>
            <person name="Natvig D."/>
            <person name="Lalanne C."/>
            <person name="Gautier V."/>
            <person name="Ament-Velasquez S.L."/>
            <person name="Kruys A."/>
            <person name="Hutchinson M.I."/>
            <person name="Powell A.J."/>
            <person name="Barry K."/>
            <person name="Miller A.N."/>
            <person name="Grigoriev I.V."/>
            <person name="Debuchy R."/>
            <person name="Gladieux P."/>
            <person name="Thoren M.H."/>
            <person name="Johannesson H."/>
        </authorList>
    </citation>
    <scope>NUCLEOTIDE SEQUENCE</scope>
    <source>
        <strain evidence="1">SMH4607-1</strain>
    </source>
</reference>
<dbReference type="InterPro" id="IPR027417">
    <property type="entry name" value="P-loop_NTPase"/>
</dbReference>
<evidence type="ECO:0000313" key="2">
    <source>
        <dbReference type="Proteomes" id="UP001172102"/>
    </source>
</evidence>
<dbReference type="SUPFAM" id="SSF52540">
    <property type="entry name" value="P-loop containing nucleoside triphosphate hydrolases"/>
    <property type="match status" value="1"/>
</dbReference>
<accession>A0AA40AR76</accession>